<feature type="compositionally biased region" description="Polar residues" evidence="1">
    <location>
        <begin position="375"/>
        <end position="385"/>
    </location>
</feature>
<dbReference type="InterPro" id="IPR044998">
    <property type="entry name" value="Timeless"/>
</dbReference>
<keyword evidence="2" id="KW-1133">Transmembrane helix</keyword>
<dbReference type="PANTHER" id="PTHR22940">
    <property type="entry name" value="TIMEOUT/TIMELESS-2"/>
    <property type="match status" value="1"/>
</dbReference>
<evidence type="ECO:0000256" key="1">
    <source>
        <dbReference type="SAM" id="MobiDB-lite"/>
    </source>
</evidence>
<proteinExistence type="predicted"/>
<dbReference type="AlphaFoldDB" id="A0A367KKT7"/>
<dbReference type="EMBL" id="PJQM01001273">
    <property type="protein sequence ID" value="RCI02751.1"/>
    <property type="molecule type" value="Genomic_DNA"/>
</dbReference>
<feature type="transmembrane region" description="Helical" evidence="2">
    <location>
        <begin position="12"/>
        <end position="31"/>
    </location>
</feature>
<dbReference type="STRING" id="4846.A0A367KKT7"/>
<keyword evidence="3" id="KW-0413">Isomerase</keyword>
<dbReference type="PANTHER" id="PTHR22940:SF4">
    <property type="entry name" value="PROTEIN TIMELESS HOMOLOG"/>
    <property type="match status" value="1"/>
</dbReference>
<evidence type="ECO:0000313" key="4">
    <source>
        <dbReference type="Proteomes" id="UP000253551"/>
    </source>
</evidence>
<name>A0A367KKT7_RHIST</name>
<dbReference type="GO" id="GO:0006281">
    <property type="term" value="P:DNA repair"/>
    <property type="evidence" value="ECO:0007669"/>
    <property type="project" value="TreeGrafter"/>
</dbReference>
<dbReference type="Proteomes" id="UP000253551">
    <property type="component" value="Unassembled WGS sequence"/>
</dbReference>
<evidence type="ECO:0000313" key="3">
    <source>
        <dbReference type="EMBL" id="RCI02751.1"/>
    </source>
</evidence>
<keyword evidence="2" id="KW-0472">Membrane</keyword>
<protein>
    <submittedName>
        <fullName evidence="3">Topoisomerase 1-associated factor 1</fullName>
    </submittedName>
</protein>
<dbReference type="GO" id="GO:0031298">
    <property type="term" value="C:replication fork protection complex"/>
    <property type="evidence" value="ECO:0007669"/>
    <property type="project" value="TreeGrafter"/>
</dbReference>
<keyword evidence="2" id="KW-0812">Transmembrane</keyword>
<feature type="region of interest" description="Disordered" evidence="1">
    <location>
        <begin position="364"/>
        <end position="385"/>
    </location>
</feature>
<dbReference type="GO" id="GO:0000076">
    <property type="term" value="P:DNA replication checkpoint signaling"/>
    <property type="evidence" value="ECO:0007669"/>
    <property type="project" value="TreeGrafter"/>
</dbReference>
<dbReference type="GO" id="GO:0043111">
    <property type="term" value="P:replication fork arrest"/>
    <property type="evidence" value="ECO:0007669"/>
    <property type="project" value="TreeGrafter"/>
</dbReference>
<accession>A0A367KKT7</accession>
<feature type="compositionally biased region" description="Basic and acidic residues" evidence="1">
    <location>
        <begin position="364"/>
        <end position="374"/>
    </location>
</feature>
<dbReference type="GO" id="GO:0016853">
    <property type="term" value="F:isomerase activity"/>
    <property type="evidence" value="ECO:0007669"/>
    <property type="project" value="UniProtKB-KW"/>
</dbReference>
<dbReference type="GO" id="GO:0003677">
    <property type="term" value="F:DNA binding"/>
    <property type="evidence" value="ECO:0007669"/>
    <property type="project" value="TreeGrafter"/>
</dbReference>
<organism evidence="3 4">
    <name type="scientific">Rhizopus stolonifer</name>
    <name type="common">Rhizopus nigricans</name>
    <dbReference type="NCBI Taxonomy" id="4846"/>
    <lineage>
        <taxon>Eukaryota</taxon>
        <taxon>Fungi</taxon>
        <taxon>Fungi incertae sedis</taxon>
        <taxon>Mucoromycota</taxon>
        <taxon>Mucoromycotina</taxon>
        <taxon>Mucoromycetes</taxon>
        <taxon>Mucorales</taxon>
        <taxon>Mucorineae</taxon>
        <taxon>Rhizopodaceae</taxon>
        <taxon>Rhizopus</taxon>
    </lineage>
</organism>
<evidence type="ECO:0000256" key="2">
    <source>
        <dbReference type="SAM" id="Phobius"/>
    </source>
</evidence>
<comment type="caution">
    <text evidence="3">The sequence shown here is derived from an EMBL/GenBank/DDBJ whole genome shotgun (WGS) entry which is preliminary data.</text>
</comment>
<gene>
    <name evidence="3" type="primary">TOF1_2</name>
    <name evidence="3" type="ORF">CU098_011913</name>
</gene>
<dbReference type="OrthoDB" id="310853at2759"/>
<sequence length="482" mass="57123">MGVKKVYQDTRALMYLRLMAQSFLISCFNAFCGSLVKDIQREDQKIMNQDYARFFYTIRWFLEYHSYEQRATVERKRDQGHVFEHEDKNFDFALVATMLDLKAVLFCLRHMRIKLEEKSWFDLQMIVDCVRQILISIGVMYQSELEEHRTIAEHIQSNLYYEQTSLDLFVDIIKCYKSQSYGYLKSVIMFTHVLLKLLDQYQKGKKVLFVRKKAQKKKAEKEEEEEEEEEDMTYQSYQDSVFNFSLFEKKYMTTEVVNAYCSLLECYHELQSDYFTCITHMFHRMMVKRNVDYVFWKLPVMELFNRILMDYPRLPKSEPLSQLRQFIIYSTRQFFKSAAQYPLLYVEALVPSIRSDRAMWTDTRPLETHEEPTREQSPSPVPTNKNIIDDAMVDLIFAQGQREKEKMANQEEEALLRDDIALEPVDDTLEEDILADDIALEPTDIALDNTPSHSIEPTKPDTESATIFMSDEEEGNINFVSI</sequence>
<reference evidence="3 4" key="1">
    <citation type="journal article" date="2018" name="G3 (Bethesda)">
        <title>Phylogenetic and Phylogenomic Definition of Rhizopus Species.</title>
        <authorList>
            <person name="Gryganskyi A.P."/>
            <person name="Golan J."/>
            <person name="Dolatabadi S."/>
            <person name="Mondo S."/>
            <person name="Robb S."/>
            <person name="Idnurm A."/>
            <person name="Muszewska A."/>
            <person name="Steczkiewicz K."/>
            <person name="Masonjones S."/>
            <person name="Liao H.L."/>
            <person name="Gajdeczka M.T."/>
            <person name="Anike F."/>
            <person name="Vuek A."/>
            <person name="Anishchenko I.M."/>
            <person name="Voigt K."/>
            <person name="de Hoog G.S."/>
            <person name="Smith M.E."/>
            <person name="Heitman J."/>
            <person name="Vilgalys R."/>
            <person name="Stajich J.E."/>
        </authorList>
    </citation>
    <scope>NUCLEOTIDE SEQUENCE [LARGE SCALE GENOMIC DNA]</scope>
    <source>
        <strain evidence="3 4">LSU 92-RS-03</strain>
    </source>
</reference>
<keyword evidence="4" id="KW-1185">Reference proteome</keyword>